<dbReference type="Proteomes" id="UP001063368">
    <property type="component" value="Chromosome"/>
</dbReference>
<evidence type="ECO:0000313" key="2">
    <source>
        <dbReference type="Proteomes" id="UP001063368"/>
    </source>
</evidence>
<name>A0ABY6FV23_9MICC</name>
<evidence type="ECO:0008006" key="3">
    <source>
        <dbReference type="Google" id="ProtNLM"/>
    </source>
</evidence>
<reference evidence="1" key="1">
    <citation type="submission" date="2022-09" db="EMBL/GenBank/DDBJ databases">
        <authorList>
            <person name="Li D."/>
            <person name="Cheng J."/>
            <person name="Li Y."/>
        </authorList>
    </citation>
    <scope>NUCLEOTIDE SEQUENCE</scope>
    <source>
        <strain evidence="1">DL</strain>
    </source>
</reference>
<sequence>MRTPKPLPPSFSDPFLAADAQRAGLTRGRLRASDLRIPSRGIRVPRAADGDAGDLAARARPYLQLLPDAVLSHTTAARLHGIPLPASFRREPALHLARARAAAATSRRHVRCHRLNLAESEIVLPSEGVRATSPVRTFIDLAGMLALPDLVAAGDWLVSEHGRSYGQVRRAVVRFEVLRSYVDGARWVPHIRNARAAVDLVRVGVDSVPETHLRLLLREAGLPTFHPNLPLLDAEGRPVLWSDLGCPEFRTCVEYDGEHHLMRQQQLRDHNRDLLVSELQWHQVKVSALDMHRGPEWVAGKVVRGLKLGGWTPGAGLGE</sequence>
<proteinExistence type="predicted"/>
<organism evidence="1 2">
    <name type="scientific">Arthrobacter koreensis</name>
    <dbReference type="NCBI Taxonomy" id="199136"/>
    <lineage>
        <taxon>Bacteria</taxon>
        <taxon>Bacillati</taxon>
        <taxon>Actinomycetota</taxon>
        <taxon>Actinomycetes</taxon>
        <taxon>Micrococcales</taxon>
        <taxon>Micrococcaceae</taxon>
        <taxon>Arthrobacter</taxon>
    </lineage>
</organism>
<dbReference type="RefSeq" id="WP_263128633.1">
    <property type="nucleotide sequence ID" value="NZ_CP106856.1"/>
</dbReference>
<keyword evidence="2" id="KW-1185">Reference proteome</keyword>
<gene>
    <name evidence="1" type="ORF">N9A08_05345</name>
</gene>
<accession>A0ABY6FV23</accession>
<evidence type="ECO:0000313" key="1">
    <source>
        <dbReference type="EMBL" id="UYB37084.1"/>
    </source>
</evidence>
<dbReference type="EMBL" id="CP106856">
    <property type="protein sequence ID" value="UYB37084.1"/>
    <property type="molecule type" value="Genomic_DNA"/>
</dbReference>
<protein>
    <recommendedName>
        <fullName evidence="3">DUF559 domain-containing protein</fullName>
    </recommendedName>
</protein>